<accession>A0A0A9GG92</accession>
<protein>
    <submittedName>
        <fullName evidence="2">Uncharacterized protein</fullName>
    </submittedName>
</protein>
<reference evidence="2" key="2">
    <citation type="journal article" date="2015" name="Data Brief">
        <title>Shoot transcriptome of the giant reed, Arundo donax.</title>
        <authorList>
            <person name="Barrero R.A."/>
            <person name="Guerrero F.D."/>
            <person name="Moolhuijzen P."/>
            <person name="Goolsby J.A."/>
            <person name="Tidwell J."/>
            <person name="Bellgard S.E."/>
            <person name="Bellgard M.I."/>
        </authorList>
    </citation>
    <scope>NUCLEOTIDE SEQUENCE</scope>
    <source>
        <tissue evidence="2">Shoot tissue taken approximately 20 cm above the soil surface</tissue>
    </source>
</reference>
<feature type="region of interest" description="Disordered" evidence="1">
    <location>
        <begin position="50"/>
        <end position="79"/>
    </location>
</feature>
<proteinExistence type="predicted"/>
<dbReference type="AlphaFoldDB" id="A0A0A9GG92"/>
<evidence type="ECO:0000313" key="2">
    <source>
        <dbReference type="EMBL" id="JAE19673.1"/>
    </source>
</evidence>
<dbReference type="EMBL" id="GBRH01178223">
    <property type="protein sequence ID" value="JAE19673.1"/>
    <property type="molecule type" value="Transcribed_RNA"/>
</dbReference>
<evidence type="ECO:0000256" key="1">
    <source>
        <dbReference type="SAM" id="MobiDB-lite"/>
    </source>
</evidence>
<organism evidence="2">
    <name type="scientific">Arundo donax</name>
    <name type="common">Giant reed</name>
    <name type="synonym">Donax arundinaceus</name>
    <dbReference type="NCBI Taxonomy" id="35708"/>
    <lineage>
        <taxon>Eukaryota</taxon>
        <taxon>Viridiplantae</taxon>
        <taxon>Streptophyta</taxon>
        <taxon>Embryophyta</taxon>
        <taxon>Tracheophyta</taxon>
        <taxon>Spermatophyta</taxon>
        <taxon>Magnoliopsida</taxon>
        <taxon>Liliopsida</taxon>
        <taxon>Poales</taxon>
        <taxon>Poaceae</taxon>
        <taxon>PACMAD clade</taxon>
        <taxon>Arundinoideae</taxon>
        <taxon>Arundineae</taxon>
        <taxon>Arundo</taxon>
    </lineage>
</organism>
<sequence>MRTLNPETLVSELAMAAPASGTSPRWPTMTVEMSCIMSCSSATAIMGAASAASRPASAVASAHQPPPSPPQQRHHRLSL</sequence>
<name>A0A0A9GG92_ARUDO</name>
<feature type="compositionally biased region" description="Low complexity" evidence="1">
    <location>
        <begin position="50"/>
        <end position="63"/>
    </location>
</feature>
<reference evidence="2" key="1">
    <citation type="submission" date="2014-09" db="EMBL/GenBank/DDBJ databases">
        <authorList>
            <person name="Magalhaes I.L.F."/>
            <person name="Oliveira U."/>
            <person name="Santos F.R."/>
            <person name="Vidigal T.H.D.A."/>
            <person name="Brescovit A.D."/>
            <person name="Santos A.J."/>
        </authorList>
    </citation>
    <scope>NUCLEOTIDE SEQUENCE</scope>
    <source>
        <tissue evidence="2">Shoot tissue taken approximately 20 cm above the soil surface</tissue>
    </source>
</reference>